<keyword evidence="1" id="KW-0732">Signal</keyword>
<evidence type="ECO:0008006" key="3">
    <source>
        <dbReference type="Google" id="ProtNLM"/>
    </source>
</evidence>
<proteinExistence type="predicted"/>
<organism evidence="2">
    <name type="scientific">Arundo donax</name>
    <name type="common">Giant reed</name>
    <name type="synonym">Donax arundinaceus</name>
    <dbReference type="NCBI Taxonomy" id="35708"/>
    <lineage>
        <taxon>Eukaryota</taxon>
        <taxon>Viridiplantae</taxon>
        <taxon>Streptophyta</taxon>
        <taxon>Embryophyta</taxon>
        <taxon>Tracheophyta</taxon>
        <taxon>Spermatophyta</taxon>
        <taxon>Magnoliopsida</taxon>
        <taxon>Liliopsida</taxon>
        <taxon>Poales</taxon>
        <taxon>Poaceae</taxon>
        <taxon>PACMAD clade</taxon>
        <taxon>Arundinoideae</taxon>
        <taxon>Arundineae</taxon>
        <taxon>Arundo</taxon>
    </lineage>
</organism>
<feature type="chain" id="PRO_5002044058" description="Secreted protein" evidence="1">
    <location>
        <begin position="24"/>
        <end position="61"/>
    </location>
</feature>
<dbReference type="EMBL" id="GBRH01240084">
    <property type="protein sequence ID" value="JAD57811.1"/>
    <property type="molecule type" value="Transcribed_RNA"/>
</dbReference>
<reference evidence="2" key="2">
    <citation type="journal article" date="2015" name="Data Brief">
        <title>Shoot transcriptome of the giant reed, Arundo donax.</title>
        <authorList>
            <person name="Barrero R.A."/>
            <person name="Guerrero F.D."/>
            <person name="Moolhuijzen P."/>
            <person name="Goolsby J.A."/>
            <person name="Tidwell J."/>
            <person name="Bellgard S.E."/>
            <person name="Bellgard M.I."/>
        </authorList>
    </citation>
    <scope>NUCLEOTIDE SEQUENCE</scope>
    <source>
        <tissue evidence="2">Shoot tissue taken approximately 20 cm above the soil surface</tissue>
    </source>
</reference>
<feature type="signal peptide" evidence="1">
    <location>
        <begin position="1"/>
        <end position="23"/>
    </location>
</feature>
<accession>A0A0A9B363</accession>
<sequence length="61" mass="6563">MCFMFSAASSVACVVQICTFVSGSQVIQSVQQQHVFQKKEVEIMEQGTTSLCVDGGNISTN</sequence>
<name>A0A0A9B363_ARUDO</name>
<evidence type="ECO:0000256" key="1">
    <source>
        <dbReference type="SAM" id="SignalP"/>
    </source>
</evidence>
<dbReference type="AlphaFoldDB" id="A0A0A9B363"/>
<evidence type="ECO:0000313" key="2">
    <source>
        <dbReference type="EMBL" id="JAD57811.1"/>
    </source>
</evidence>
<protein>
    <recommendedName>
        <fullName evidence="3">Secreted protein</fullName>
    </recommendedName>
</protein>
<reference evidence="2" key="1">
    <citation type="submission" date="2014-09" db="EMBL/GenBank/DDBJ databases">
        <authorList>
            <person name="Magalhaes I.L.F."/>
            <person name="Oliveira U."/>
            <person name="Santos F.R."/>
            <person name="Vidigal T.H.D.A."/>
            <person name="Brescovit A.D."/>
            <person name="Santos A.J."/>
        </authorList>
    </citation>
    <scope>NUCLEOTIDE SEQUENCE</scope>
    <source>
        <tissue evidence="2">Shoot tissue taken approximately 20 cm above the soil surface</tissue>
    </source>
</reference>